<dbReference type="PANTHER" id="PTHR47529:SF1">
    <property type="entry name" value="PERIPLASMIC CHAPERONE PPID"/>
    <property type="match status" value="1"/>
</dbReference>
<dbReference type="InterPro" id="IPR000297">
    <property type="entry name" value="PPIase_PpiC"/>
</dbReference>
<keyword evidence="11" id="KW-0697">Rotamase</keyword>
<dbReference type="Pfam" id="PF13616">
    <property type="entry name" value="Rotamase_3"/>
    <property type="match status" value="1"/>
</dbReference>
<evidence type="ECO:0000256" key="10">
    <source>
        <dbReference type="ARBA" id="ARBA00042775"/>
    </source>
</evidence>
<evidence type="ECO:0000256" key="6">
    <source>
        <dbReference type="ARBA" id="ARBA00023136"/>
    </source>
</evidence>
<dbReference type="PROSITE" id="PS50198">
    <property type="entry name" value="PPIC_PPIASE_2"/>
    <property type="match status" value="1"/>
</dbReference>
<evidence type="ECO:0000259" key="12">
    <source>
        <dbReference type="PROSITE" id="PS50198"/>
    </source>
</evidence>
<dbReference type="SUPFAM" id="SSF54534">
    <property type="entry name" value="FKBP-like"/>
    <property type="match status" value="1"/>
</dbReference>
<dbReference type="InterPro" id="IPR027304">
    <property type="entry name" value="Trigger_fact/SurA_dom_sf"/>
</dbReference>
<evidence type="ECO:0000256" key="11">
    <source>
        <dbReference type="PROSITE-ProRule" id="PRU00278"/>
    </source>
</evidence>
<dbReference type="Gene3D" id="1.10.4030.10">
    <property type="entry name" value="Porin chaperone SurA, peptide-binding domain"/>
    <property type="match status" value="1"/>
</dbReference>
<keyword evidence="4" id="KW-0812">Transmembrane</keyword>
<dbReference type="Gene3D" id="3.10.50.40">
    <property type="match status" value="1"/>
</dbReference>
<dbReference type="Proteomes" id="UP000664882">
    <property type="component" value="Unassembled WGS sequence"/>
</dbReference>
<proteinExistence type="inferred from homology"/>
<evidence type="ECO:0000256" key="1">
    <source>
        <dbReference type="ARBA" id="ARBA00004382"/>
    </source>
</evidence>
<reference evidence="13 14" key="1">
    <citation type="submission" date="2021-03" db="EMBL/GenBank/DDBJ databases">
        <title>Oceanisphaera sp. nov., isolated from the intestine.</title>
        <authorList>
            <person name="Zhao L.-H."/>
            <person name="Shi L.-F."/>
        </authorList>
    </citation>
    <scope>NUCLEOTIDE SEQUENCE [LARGE SCALE GENOMIC DNA]</scope>
    <source>
        <strain evidence="13 14">DM8</strain>
    </source>
</reference>
<dbReference type="InterPro" id="IPR046357">
    <property type="entry name" value="PPIase_dom_sf"/>
</dbReference>
<gene>
    <name evidence="13" type="ORF">J3U76_05115</name>
</gene>
<organism evidence="13 14">
    <name type="scientific">Oceanisphaera pacifica</name>
    <dbReference type="NCBI Taxonomy" id="2818389"/>
    <lineage>
        <taxon>Bacteria</taxon>
        <taxon>Pseudomonadati</taxon>
        <taxon>Pseudomonadota</taxon>
        <taxon>Gammaproteobacteria</taxon>
        <taxon>Aeromonadales</taxon>
        <taxon>Aeromonadaceae</taxon>
        <taxon>Oceanisphaera</taxon>
    </lineage>
</organism>
<dbReference type="RefSeq" id="WP_208004769.1">
    <property type="nucleotide sequence ID" value="NZ_JAGDFX010000005.1"/>
</dbReference>
<evidence type="ECO:0000256" key="2">
    <source>
        <dbReference type="ARBA" id="ARBA00022475"/>
    </source>
</evidence>
<comment type="caution">
    <text evidence="13">The sequence shown here is derived from an EMBL/GenBank/DDBJ whole genome shotgun (WGS) entry which is preliminary data.</text>
</comment>
<dbReference type="EMBL" id="JAGDFX010000005">
    <property type="protein sequence ID" value="MBO1519019.1"/>
    <property type="molecule type" value="Genomic_DNA"/>
</dbReference>
<keyword evidence="7" id="KW-0143">Chaperone</keyword>
<dbReference type="InterPro" id="IPR052029">
    <property type="entry name" value="PpiD_chaperone"/>
</dbReference>
<evidence type="ECO:0000313" key="13">
    <source>
        <dbReference type="EMBL" id="MBO1519019.1"/>
    </source>
</evidence>
<dbReference type="SUPFAM" id="SSF109998">
    <property type="entry name" value="Triger factor/SurA peptide-binding domain-like"/>
    <property type="match status" value="1"/>
</dbReference>
<comment type="similarity">
    <text evidence="8">Belongs to the PpiD chaperone family.</text>
</comment>
<evidence type="ECO:0000256" key="8">
    <source>
        <dbReference type="ARBA" id="ARBA00038408"/>
    </source>
</evidence>
<keyword evidence="6" id="KW-0472">Membrane</keyword>
<keyword evidence="3" id="KW-0997">Cell inner membrane</keyword>
<sequence>MFFDKLRAGAQGTVSKVILVLIILSFALAGVGSYVTQPKEEVAAVVNGEDITAQMLENAYRNERTRLEGQLGPQFSELLGDPLYVEQLRRSVLEQLIEQRLIDQKVQELNLYASDNQVRNAIRALPEFQQGNQFNNDRYQQLLARSGISAEQLRDNVRQDLSRQMLLNAVIGSSFTLEAEAGLLDRLSRQQRDAELVRLPLTNFSDDLTLTDAQAKAYYEQNASQFQRPEQVKINYVLLDASTQADIAVDEADIAAEYQANLSAYTQPEQRQVAHIMLNKSDDAQEKLAAIRARLMAGESFSELAQAESDDVFSGSKGGELEWMEQGTLDPAFDEAAFALTDINEVSEVVESEFGFHLITLLDKRDAKTKPLAEVRDAIRSHLAQEQAANAFYEQEQRLAELAFEFPDSLDMVSDELGLPIVSTEFFSAQTAPEVINDTRVLTQAFSEDFRQQAMNSDIIELGDNKAVVIHLVEHRSAAVRDFAEVSEQVRELALAEKARQLATTAATELQQAWINGEQAAWLAEHNLTVSELNKVTRESEQDGAVLSALFAMPAPTEQTPSVRTLGLTDGSQAVLKLNAVTTPAEPSDSLAQIQEGQTGIQGQREYESLLAALKASASIKYRQLTATDDNF</sequence>
<keyword evidence="14" id="KW-1185">Reference proteome</keyword>
<protein>
    <recommendedName>
        <fullName evidence="9">Periplasmic chaperone PpiD</fullName>
    </recommendedName>
    <alternativeName>
        <fullName evidence="10">Periplasmic folding chaperone</fullName>
    </alternativeName>
</protein>
<keyword evidence="2" id="KW-1003">Cell membrane</keyword>
<keyword evidence="5" id="KW-1133">Transmembrane helix</keyword>
<evidence type="ECO:0000256" key="7">
    <source>
        <dbReference type="ARBA" id="ARBA00023186"/>
    </source>
</evidence>
<accession>A0ABS3NEP4</accession>
<name>A0ABS3NEP4_9GAMM</name>
<evidence type="ECO:0000256" key="5">
    <source>
        <dbReference type="ARBA" id="ARBA00022989"/>
    </source>
</evidence>
<comment type="subcellular location">
    <subcellularLocation>
        <location evidence="1">Cell inner membrane</location>
        <topology evidence="1">Single-pass type II membrane protein</topology>
        <orientation evidence="1">Periplasmic side</orientation>
    </subcellularLocation>
</comment>
<dbReference type="Pfam" id="PF13624">
    <property type="entry name" value="SurA_N_3"/>
    <property type="match status" value="1"/>
</dbReference>
<dbReference type="PANTHER" id="PTHR47529">
    <property type="entry name" value="PEPTIDYL-PROLYL CIS-TRANS ISOMERASE D"/>
    <property type="match status" value="1"/>
</dbReference>
<evidence type="ECO:0000256" key="3">
    <source>
        <dbReference type="ARBA" id="ARBA00022519"/>
    </source>
</evidence>
<feature type="domain" description="PpiC" evidence="12">
    <location>
        <begin position="268"/>
        <end position="363"/>
    </location>
</feature>
<evidence type="ECO:0000256" key="9">
    <source>
        <dbReference type="ARBA" id="ARBA00040743"/>
    </source>
</evidence>
<evidence type="ECO:0000313" key="14">
    <source>
        <dbReference type="Proteomes" id="UP000664882"/>
    </source>
</evidence>
<keyword evidence="11" id="KW-0413">Isomerase</keyword>
<evidence type="ECO:0000256" key="4">
    <source>
        <dbReference type="ARBA" id="ARBA00022692"/>
    </source>
</evidence>